<keyword evidence="2" id="KW-1185">Reference proteome</keyword>
<accession>A0AAU9TTM3</accession>
<name>A0AAU9TTM3_EUPED</name>
<comment type="caution">
    <text evidence="1">The sequence shown here is derived from an EMBL/GenBank/DDBJ whole genome shotgun (WGS) entry which is preliminary data.</text>
</comment>
<dbReference type="AlphaFoldDB" id="A0AAU9TTM3"/>
<proteinExistence type="predicted"/>
<dbReference type="Proteomes" id="UP001153954">
    <property type="component" value="Unassembled WGS sequence"/>
</dbReference>
<gene>
    <name evidence="1" type="ORF">EEDITHA_LOCUS5249</name>
</gene>
<sequence>MNDICAEQEAAEKQLQSSDILLTAILSILGSEPSNDTLLPIKLYNELKNIIQNLKDNINEGYKCKEEDLIKIKSSTKPIRDYIWDGCTKQPNCYDRTVAAMNHSLREEMDAVDAKVVKTSGLFNSVKNGDKYNIRKFWQWFLTDQAKLLATIKNIQRS</sequence>
<reference evidence="1" key="1">
    <citation type="submission" date="2022-03" db="EMBL/GenBank/DDBJ databases">
        <authorList>
            <person name="Tunstrom K."/>
        </authorList>
    </citation>
    <scope>NUCLEOTIDE SEQUENCE</scope>
</reference>
<protein>
    <submittedName>
        <fullName evidence="1">Uncharacterized protein</fullName>
    </submittedName>
</protein>
<dbReference type="EMBL" id="CAKOGL010000008">
    <property type="protein sequence ID" value="CAH2089166.1"/>
    <property type="molecule type" value="Genomic_DNA"/>
</dbReference>
<organism evidence="1 2">
    <name type="scientific">Euphydryas editha</name>
    <name type="common">Edith's checkerspot</name>
    <dbReference type="NCBI Taxonomy" id="104508"/>
    <lineage>
        <taxon>Eukaryota</taxon>
        <taxon>Metazoa</taxon>
        <taxon>Ecdysozoa</taxon>
        <taxon>Arthropoda</taxon>
        <taxon>Hexapoda</taxon>
        <taxon>Insecta</taxon>
        <taxon>Pterygota</taxon>
        <taxon>Neoptera</taxon>
        <taxon>Endopterygota</taxon>
        <taxon>Lepidoptera</taxon>
        <taxon>Glossata</taxon>
        <taxon>Ditrysia</taxon>
        <taxon>Papilionoidea</taxon>
        <taxon>Nymphalidae</taxon>
        <taxon>Nymphalinae</taxon>
        <taxon>Euphydryas</taxon>
    </lineage>
</organism>
<evidence type="ECO:0000313" key="1">
    <source>
        <dbReference type="EMBL" id="CAH2089166.1"/>
    </source>
</evidence>
<evidence type="ECO:0000313" key="2">
    <source>
        <dbReference type="Proteomes" id="UP001153954"/>
    </source>
</evidence>